<keyword evidence="3" id="KW-1185">Reference proteome</keyword>
<accession>A0A6J8B3A0</accession>
<dbReference type="OrthoDB" id="416437at2759"/>
<reference evidence="2 3" key="1">
    <citation type="submission" date="2020-06" db="EMBL/GenBank/DDBJ databases">
        <authorList>
            <person name="Li R."/>
            <person name="Bekaert M."/>
        </authorList>
    </citation>
    <scope>NUCLEOTIDE SEQUENCE [LARGE SCALE GENOMIC DNA]</scope>
    <source>
        <strain evidence="3">wild</strain>
    </source>
</reference>
<sequence>MSDQLLKEFKLKELQPVKGHQQTTKDTKTEFMLKRTLKTTHSVTSDMLKRIENQSQIQTNPLRKRKSDTKTTDKVAPQPPELEDLSPLERRLISKRYPFMKLIALPKGQQSGIKGTVLKENNVFNKNVQECHEWEKKCEREDEETWTDLTKNSEIQTIDEDDTKKCEKTSISIDQMENDCDLQTELTVQGNEKPHNYEDNNLDKTDFDDSLNKVSDSESEDDYTEDPVSRLRGVKFDTCIQVSDPAIDADKIISIAPGEGKRPINLMIDDN</sequence>
<dbReference type="Proteomes" id="UP000507470">
    <property type="component" value="Unassembled WGS sequence"/>
</dbReference>
<proteinExistence type="predicted"/>
<organism evidence="2 3">
    <name type="scientific">Mytilus coruscus</name>
    <name type="common">Sea mussel</name>
    <dbReference type="NCBI Taxonomy" id="42192"/>
    <lineage>
        <taxon>Eukaryota</taxon>
        <taxon>Metazoa</taxon>
        <taxon>Spiralia</taxon>
        <taxon>Lophotrochozoa</taxon>
        <taxon>Mollusca</taxon>
        <taxon>Bivalvia</taxon>
        <taxon>Autobranchia</taxon>
        <taxon>Pteriomorphia</taxon>
        <taxon>Mytilida</taxon>
        <taxon>Mytiloidea</taxon>
        <taxon>Mytilidae</taxon>
        <taxon>Mytilinae</taxon>
        <taxon>Mytilus</taxon>
    </lineage>
</organism>
<evidence type="ECO:0000313" key="2">
    <source>
        <dbReference type="EMBL" id="CAC5377901.1"/>
    </source>
</evidence>
<gene>
    <name evidence="2" type="ORF">MCOR_14161</name>
</gene>
<dbReference type="EMBL" id="CACVKT020002422">
    <property type="protein sequence ID" value="CAC5377901.1"/>
    <property type="molecule type" value="Genomic_DNA"/>
</dbReference>
<evidence type="ECO:0000256" key="1">
    <source>
        <dbReference type="SAM" id="MobiDB-lite"/>
    </source>
</evidence>
<dbReference type="AlphaFoldDB" id="A0A6J8B3A0"/>
<evidence type="ECO:0000313" key="3">
    <source>
        <dbReference type="Proteomes" id="UP000507470"/>
    </source>
</evidence>
<feature type="compositionally biased region" description="Basic and acidic residues" evidence="1">
    <location>
        <begin position="192"/>
        <end position="211"/>
    </location>
</feature>
<feature type="region of interest" description="Disordered" evidence="1">
    <location>
        <begin position="44"/>
        <end position="85"/>
    </location>
</feature>
<name>A0A6J8B3A0_MYTCO</name>
<feature type="region of interest" description="Disordered" evidence="1">
    <location>
        <begin position="189"/>
        <end position="226"/>
    </location>
</feature>
<protein>
    <submittedName>
        <fullName evidence="2">Uncharacterized protein</fullName>
    </submittedName>
</protein>